<evidence type="ECO:0000313" key="3">
    <source>
        <dbReference type="Proteomes" id="UP000250744"/>
    </source>
</evidence>
<keyword evidence="1" id="KW-0472">Membrane</keyword>
<comment type="caution">
    <text evidence="2">The sequence shown here is derived from an EMBL/GenBank/DDBJ whole genome shotgun (WGS) entry which is preliminary data.</text>
</comment>
<feature type="transmembrane region" description="Helical" evidence="1">
    <location>
        <begin position="21"/>
        <end position="39"/>
    </location>
</feature>
<proteinExistence type="predicted"/>
<dbReference type="Proteomes" id="UP000250744">
    <property type="component" value="Unassembled WGS sequence"/>
</dbReference>
<keyword evidence="1" id="KW-1133">Transmembrane helix</keyword>
<keyword evidence="1" id="KW-0812">Transmembrane</keyword>
<feature type="transmembrane region" description="Helical" evidence="1">
    <location>
        <begin position="45"/>
        <end position="64"/>
    </location>
</feature>
<organism evidence="2 3">
    <name type="scientific">Nitrincola tibetensis</name>
    <dbReference type="NCBI Taxonomy" id="2219697"/>
    <lineage>
        <taxon>Bacteria</taxon>
        <taxon>Pseudomonadati</taxon>
        <taxon>Pseudomonadota</taxon>
        <taxon>Gammaproteobacteria</taxon>
        <taxon>Oceanospirillales</taxon>
        <taxon>Oceanospirillaceae</taxon>
        <taxon>Nitrincola</taxon>
    </lineage>
</organism>
<protein>
    <submittedName>
        <fullName evidence="2">Uncharacterized protein</fullName>
    </submittedName>
</protein>
<sequence>MQKRKWAYYISKFTLIDEILGLLYWALAIYGIFVLLSYLSNKLVIGVVLCAYIVLVVVIYIYVLKKVTAFFKNKTE</sequence>
<evidence type="ECO:0000313" key="2">
    <source>
        <dbReference type="EMBL" id="RAU16437.1"/>
    </source>
</evidence>
<accession>A0A364NHT4</accession>
<reference evidence="2 3" key="1">
    <citation type="submission" date="2018-06" db="EMBL/GenBank/DDBJ databases">
        <title>Nitrincola tibetense sp. nov., isolated from Lake XuguoCo on Tibetan Plateau.</title>
        <authorList>
            <person name="Xing P."/>
        </authorList>
    </citation>
    <scope>NUCLEOTIDE SEQUENCE [LARGE SCALE GENOMIC DNA]</scope>
    <source>
        <strain evidence="3">xg18</strain>
    </source>
</reference>
<gene>
    <name evidence="2" type="ORF">DN062_18160</name>
</gene>
<evidence type="ECO:0000256" key="1">
    <source>
        <dbReference type="SAM" id="Phobius"/>
    </source>
</evidence>
<dbReference type="AlphaFoldDB" id="A0A364NHT4"/>
<keyword evidence="3" id="KW-1185">Reference proteome</keyword>
<dbReference type="EMBL" id="QKRX01000027">
    <property type="protein sequence ID" value="RAU16437.1"/>
    <property type="molecule type" value="Genomic_DNA"/>
</dbReference>
<name>A0A364NHT4_9GAMM</name>